<dbReference type="Proteomes" id="UP001156441">
    <property type="component" value="Unassembled WGS sequence"/>
</dbReference>
<accession>A0ABT2J9C1</accession>
<dbReference type="RefSeq" id="WP_260191867.1">
    <property type="nucleotide sequence ID" value="NZ_JAFFZE010000012.1"/>
</dbReference>
<reference evidence="1 2" key="1">
    <citation type="submission" date="2021-02" db="EMBL/GenBank/DDBJ databases">
        <title>Actinophytocola xerophila sp. nov., isolated from soil of cotton cropping field.</title>
        <authorList>
            <person name="Huang R."/>
            <person name="Chen X."/>
            <person name="Ge X."/>
            <person name="Liu W."/>
        </authorList>
    </citation>
    <scope>NUCLEOTIDE SEQUENCE [LARGE SCALE GENOMIC DNA]</scope>
    <source>
        <strain evidence="1 2">S1-96</strain>
    </source>
</reference>
<proteinExistence type="predicted"/>
<name>A0ABT2J9C1_9PSEU</name>
<gene>
    <name evidence="1" type="ORF">JT362_15175</name>
</gene>
<evidence type="ECO:0008006" key="3">
    <source>
        <dbReference type="Google" id="ProtNLM"/>
    </source>
</evidence>
<sequence>MAQPVCKAVQFCPAAGTLGSLDALEDAWKSQVKQLSWAADTINDTANRVIGGEAWMGETAQRYDQHRRKLVDDLDRCAELTGKVARALGNARRHSGTTRAS</sequence>
<evidence type="ECO:0000313" key="2">
    <source>
        <dbReference type="Proteomes" id="UP001156441"/>
    </source>
</evidence>
<keyword evidence="2" id="KW-1185">Reference proteome</keyword>
<organism evidence="1 2">
    <name type="scientific">Actinophytocola gossypii</name>
    <dbReference type="NCBI Taxonomy" id="2812003"/>
    <lineage>
        <taxon>Bacteria</taxon>
        <taxon>Bacillati</taxon>
        <taxon>Actinomycetota</taxon>
        <taxon>Actinomycetes</taxon>
        <taxon>Pseudonocardiales</taxon>
        <taxon>Pseudonocardiaceae</taxon>
    </lineage>
</organism>
<comment type="caution">
    <text evidence="1">The sequence shown here is derived from an EMBL/GenBank/DDBJ whole genome shotgun (WGS) entry which is preliminary data.</text>
</comment>
<dbReference type="EMBL" id="JAFFZE010000012">
    <property type="protein sequence ID" value="MCT2584466.1"/>
    <property type="molecule type" value="Genomic_DNA"/>
</dbReference>
<evidence type="ECO:0000313" key="1">
    <source>
        <dbReference type="EMBL" id="MCT2584466.1"/>
    </source>
</evidence>
<protein>
    <recommendedName>
        <fullName evidence="3">WXG100 family type VII secretion target</fullName>
    </recommendedName>
</protein>